<accession>A0A4Y7RVX4</accession>
<dbReference type="Proteomes" id="UP000297597">
    <property type="component" value="Unassembled WGS sequence"/>
</dbReference>
<feature type="transmembrane region" description="Helical" evidence="1">
    <location>
        <begin position="88"/>
        <end position="113"/>
    </location>
</feature>
<organism evidence="2 3">
    <name type="scientific">Pelotomaculum propionicicum</name>
    <dbReference type="NCBI Taxonomy" id="258475"/>
    <lineage>
        <taxon>Bacteria</taxon>
        <taxon>Bacillati</taxon>
        <taxon>Bacillota</taxon>
        <taxon>Clostridia</taxon>
        <taxon>Eubacteriales</taxon>
        <taxon>Desulfotomaculaceae</taxon>
        <taxon>Pelotomaculum</taxon>
    </lineage>
</organism>
<evidence type="ECO:0000313" key="2">
    <source>
        <dbReference type="EMBL" id="TEB12920.1"/>
    </source>
</evidence>
<reference evidence="2 3" key="1">
    <citation type="journal article" date="2018" name="Environ. Microbiol.">
        <title>Novel energy conservation strategies and behaviour of Pelotomaculum schinkii driving syntrophic propionate catabolism.</title>
        <authorList>
            <person name="Hidalgo-Ahumada C.A.P."/>
            <person name="Nobu M.K."/>
            <person name="Narihiro T."/>
            <person name="Tamaki H."/>
            <person name="Liu W.T."/>
            <person name="Kamagata Y."/>
            <person name="Stams A.J.M."/>
            <person name="Imachi H."/>
            <person name="Sousa D.Z."/>
        </authorList>
    </citation>
    <scope>NUCLEOTIDE SEQUENCE [LARGE SCALE GENOMIC DNA]</scope>
    <source>
        <strain evidence="2 3">MGP</strain>
    </source>
</reference>
<proteinExistence type="predicted"/>
<dbReference type="AlphaFoldDB" id="A0A4Y7RVX4"/>
<comment type="caution">
    <text evidence="2">The sequence shown here is derived from an EMBL/GenBank/DDBJ whole genome shotgun (WGS) entry which is preliminary data.</text>
</comment>
<feature type="transmembrane region" description="Helical" evidence="1">
    <location>
        <begin position="35"/>
        <end position="54"/>
    </location>
</feature>
<dbReference type="EMBL" id="QFFZ01000004">
    <property type="protein sequence ID" value="TEB12920.1"/>
    <property type="molecule type" value="Genomic_DNA"/>
</dbReference>
<gene>
    <name evidence="2" type="ORF">Pmgp_00558</name>
</gene>
<feature type="transmembrane region" description="Helical" evidence="1">
    <location>
        <begin position="125"/>
        <end position="146"/>
    </location>
</feature>
<sequence length="158" mass="17333">MGVVKVEKFLLFLLQGIPESSGVIALSLALAKVPLRWGRIIAAGTVIAVIAFCIRTSSFAAGLHTVAILLLNVIIMTIATRIPPTKAFVVALISSIILAFLELIINEILLSLLKFELQQVIENDMLWTLLGLPQAVMIIFIALLTARLMTPREDMWKI</sequence>
<name>A0A4Y7RVX4_9FIRM</name>
<keyword evidence="3" id="KW-1185">Reference proteome</keyword>
<evidence type="ECO:0000313" key="3">
    <source>
        <dbReference type="Proteomes" id="UP000297597"/>
    </source>
</evidence>
<protein>
    <submittedName>
        <fullName evidence="2">Uncharacterized protein</fullName>
    </submittedName>
</protein>
<keyword evidence="1" id="KW-1133">Transmembrane helix</keyword>
<evidence type="ECO:0000256" key="1">
    <source>
        <dbReference type="SAM" id="Phobius"/>
    </source>
</evidence>
<keyword evidence="1" id="KW-0472">Membrane</keyword>
<keyword evidence="1" id="KW-0812">Transmembrane</keyword>